<sequence length="253" mass="26289">MRALRILLVLALVLGGLFVLADRLALNYAEDRVAERLKNNEGLARTPDVSVQGFPFLTQLAGGRLDEVRVGIEDFEASAEGTGDGGSGGTGGDAIRIDRLDARLHGVTLSGDYSSATADSATGTATIGYDELLRTAKAEPIRVTSGITARVVGLSDGGDGKIKVQVEATVLGTKLPQPVTVLSSVAVKDDRIEVRADSLPDLGVALAENKFREITDIQQRIDGLPGGIALDKVAAAKDGVEITVKGSDVELAG</sequence>
<dbReference type="AlphaFoldDB" id="A0A918NV50"/>
<accession>A0A918NV50</accession>
<organism evidence="1 2">
    <name type="scientific">Streptomyces minutiscleroticus</name>
    <dbReference type="NCBI Taxonomy" id="68238"/>
    <lineage>
        <taxon>Bacteria</taxon>
        <taxon>Bacillati</taxon>
        <taxon>Actinomycetota</taxon>
        <taxon>Actinomycetes</taxon>
        <taxon>Kitasatosporales</taxon>
        <taxon>Streptomycetaceae</taxon>
        <taxon>Streptomyces</taxon>
    </lineage>
</organism>
<reference evidence="1" key="1">
    <citation type="journal article" date="2014" name="Int. J. Syst. Evol. Microbiol.">
        <title>Complete genome sequence of Corynebacterium casei LMG S-19264T (=DSM 44701T), isolated from a smear-ripened cheese.</title>
        <authorList>
            <consortium name="US DOE Joint Genome Institute (JGI-PGF)"/>
            <person name="Walter F."/>
            <person name="Albersmeier A."/>
            <person name="Kalinowski J."/>
            <person name="Ruckert C."/>
        </authorList>
    </citation>
    <scope>NUCLEOTIDE SEQUENCE</scope>
    <source>
        <strain evidence="1">JCM 4790</strain>
    </source>
</reference>
<dbReference type="InterPro" id="IPR021373">
    <property type="entry name" value="DUF2993"/>
</dbReference>
<dbReference type="EMBL" id="BMVU01000040">
    <property type="protein sequence ID" value="GGX98877.1"/>
    <property type="molecule type" value="Genomic_DNA"/>
</dbReference>
<evidence type="ECO:0000313" key="1">
    <source>
        <dbReference type="EMBL" id="GGX98877.1"/>
    </source>
</evidence>
<keyword evidence="2" id="KW-1185">Reference proteome</keyword>
<proteinExistence type="predicted"/>
<evidence type="ECO:0008006" key="3">
    <source>
        <dbReference type="Google" id="ProtNLM"/>
    </source>
</evidence>
<protein>
    <recommendedName>
        <fullName evidence="3">Secreted protein</fullName>
    </recommendedName>
</protein>
<comment type="caution">
    <text evidence="1">The sequence shown here is derived from an EMBL/GenBank/DDBJ whole genome shotgun (WGS) entry which is preliminary data.</text>
</comment>
<evidence type="ECO:0000313" key="2">
    <source>
        <dbReference type="Proteomes" id="UP000619244"/>
    </source>
</evidence>
<dbReference type="RefSeq" id="WP_190193530.1">
    <property type="nucleotide sequence ID" value="NZ_BMVU01000040.1"/>
</dbReference>
<name>A0A918NV50_9ACTN</name>
<gene>
    <name evidence="1" type="ORF">GCM10010358_60690</name>
</gene>
<dbReference type="Proteomes" id="UP000619244">
    <property type="component" value="Unassembled WGS sequence"/>
</dbReference>
<dbReference type="Pfam" id="PF11209">
    <property type="entry name" value="LmeA"/>
    <property type="match status" value="1"/>
</dbReference>
<reference evidence="1" key="2">
    <citation type="submission" date="2020-09" db="EMBL/GenBank/DDBJ databases">
        <authorList>
            <person name="Sun Q."/>
            <person name="Ohkuma M."/>
        </authorList>
    </citation>
    <scope>NUCLEOTIDE SEQUENCE</scope>
    <source>
        <strain evidence="1">JCM 4790</strain>
    </source>
</reference>